<reference evidence="2" key="1">
    <citation type="submission" date="2018-11" db="EMBL/GenBank/DDBJ databases">
        <authorList>
            <consortium name="Pathogen Informatics"/>
        </authorList>
    </citation>
    <scope>NUCLEOTIDE SEQUENCE</scope>
</reference>
<feature type="compositionally biased region" description="Polar residues" evidence="1">
    <location>
        <begin position="26"/>
        <end position="59"/>
    </location>
</feature>
<feature type="region of interest" description="Disordered" evidence="1">
    <location>
        <begin position="446"/>
        <end position="483"/>
    </location>
</feature>
<evidence type="ECO:0000256" key="1">
    <source>
        <dbReference type="SAM" id="MobiDB-lite"/>
    </source>
</evidence>
<name>A0A3S5BM32_9PLAT</name>
<protein>
    <submittedName>
        <fullName evidence="2">Uncharacterized protein</fullName>
    </submittedName>
</protein>
<dbReference type="EMBL" id="CAAALY010004882">
    <property type="protein sequence ID" value="VEL08850.1"/>
    <property type="molecule type" value="Genomic_DNA"/>
</dbReference>
<evidence type="ECO:0000313" key="2">
    <source>
        <dbReference type="EMBL" id="VEL08850.1"/>
    </source>
</evidence>
<comment type="caution">
    <text evidence="2">The sequence shown here is derived from an EMBL/GenBank/DDBJ whole genome shotgun (WGS) entry which is preliminary data.</text>
</comment>
<sequence>MTGDARLQVVSVAQITDAFDAPGGTKCNSKVTNSAPIERSQQSWSGNTSGVESASSVAEQDSGIGHLSSSPGPRSRGEPEGLCPGADLDEEGPHSSIRHAQLHMFSSKGGFGVNAKDLSISCTNVGLPDPKNRSSPGSDKSSHMKEFPPNCLSLRESFEQVLSRRREIIRMNFYSDDEADEEGLEAESEESAHFVGQTCSNNDQSDTPSFLNSLVLLAEDQPGTESLPATATRSYQGTLGLSERPCFSKSKAQEIVAEEGKYPGEVEIDAPDVAKLQTYYKHDQEGQKQDIVSAFISYDDDDDDEDNFEDAAAAVAAANYHRVTTCCAHQAGLVMVAESQNHSDLFWHASGNRRPHLTTDWSDSTAFADNAADAEVAAIDAGGSNPVASAAIITCGSDGPVDNVDADSSSKRNCSTRRFIGRVDSEVEKASRSIYRMTDIRLGCRDGESDVEEGEDKDDDDEESGFATVRRNLPPSTGKDYLATDPDGIYPYIMT</sequence>
<feature type="region of interest" description="Disordered" evidence="1">
    <location>
        <begin position="21"/>
        <end position="93"/>
    </location>
</feature>
<dbReference type="AlphaFoldDB" id="A0A3S5BM32"/>
<feature type="compositionally biased region" description="Acidic residues" evidence="1">
    <location>
        <begin position="449"/>
        <end position="464"/>
    </location>
</feature>
<proteinExistence type="predicted"/>
<gene>
    <name evidence="2" type="ORF">PXEA_LOCUS2290</name>
</gene>
<dbReference type="Proteomes" id="UP000784294">
    <property type="component" value="Unassembled WGS sequence"/>
</dbReference>
<feature type="region of interest" description="Disordered" evidence="1">
    <location>
        <begin position="125"/>
        <end position="148"/>
    </location>
</feature>
<accession>A0A3S5BM32</accession>
<keyword evidence="3" id="KW-1185">Reference proteome</keyword>
<evidence type="ECO:0000313" key="3">
    <source>
        <dbReference type="Proteomes" id="UP000784294"/>
    </source>
</evidence>
<organism evidence="2 3">
    <name type="scientific">Protopolystoma xenopodis</name>
    <dbReference type="NCBI Taxonomy" id="117903"/>
    <lineage>
        <taxon>Eukaryota</taxon>
        <taxon>Metazoa</taxon>
        <taxon>Spiralia</taxon>
        <taxon>Lophotrochozoa</taxon>
        <taxon>Platyhelminthes</taxon>
        <taxon>Monogenea</taxon>
        <taxon>Polyopisthocotylea</taxon>
        <taxon>Polystomatidea</taxon>
        <taxon>Polystomatidae</taxon>
        <taxon>Protopolystoma</taxon>
    </lineage>
</organism>